<reference evidence="2 3" key="1">
    <citation type="journal article" date="2016" name="Proc. Natl. Acad. Sci. U.S.A.">
        <title>Comparative genomics of biotechnologically important yeasts.</title>
        <authorList>
            <person name="Riley R."/>
            <person name="Haridas S."/>
            <person name="Wolfe K.H."/>
            <person name="Lopes M.R."/>
            <person name="Hittinger C.T."/>
            <person name="Goeker M."/>
            <person name="Salamov A.A."/>
            <person name="Wisecaver J.H."/>
            <person name="Long T.M."/>
            <person name="Calvey C.H."/>
            <person name="Aerts A.L."/>
            <person name="Barry K.W."/>
            <person name="Choi C."/>
            <person name="Clum A."/>
            <person name="Coughlan A.Y."/>
            <person name="Deshpande S."/>
            <person name="Douglass A.P."/>
            <person name="Hanson S.J."/>
            <person name="Klenk H.-P."/>
            <person name="LaButti K.M."/>
            <person name="Lapidus A."/>
            <person name="Lindquist E.A."/>
            <person name="Lipzen A.M."/>
            <person name="Meier-Kolthoff J.P."/>
            <person name="Ohm R.A."/>
            <person name="Otillar R.P."/>
            <person name="Pangilinan J.L."/>
            <person name="Peng Y."/>
            <person name="Rokas A."/>
            <person name="Rosa C.A."/>
            <person name="Scheuner C."/>
            <person name="Sibirny A.A."/>
            <person name="Slot J.C."/>
            <person name="Stielow J.B."/>
            <person name="Sun H."/>
            <person name="Kurtzman C.P."/>
            <person name="Blackwell M."/>
            <person name="Grigoriev I.V."/>
            <person name="Jeffries T.W."/>
        </authorList>
    </citation>
    <scope>NUCLEOTIDE SEQUENCE [LARGE SCALE GENOMIC DNA]</scope>
    <source>
        <strain evidence="2 3">NRRL Y-11557</strain>
    </source>
</reference>
<organism evidence="2 3">
    <name type="scientific">Lipomyces starkeyi NRRL Y-11557</name>
    <dbReference type="NCBI Taxonomy" id="675824"/>
    <lineage>
        <taxon>Eukaryota</taxon>
        <taxon>Fungi</taxon>
        <taxon>Dikarya</taxon>
        <taxon>Ascomycota</taxon>
        <taxon>Saccharomycotina</taxon>
        <taxon>Lipomycetes</taxon>
        <taxon>Lipomycetales</taxon>
        <taxon>Lipomycetaceae</taxon>
        <taxon>Lipomyces</taxon>
    </lineage>
</organism>
<gene>
    <name evidence="2" type="ORF">LIPSTDRAFT_110436</name>
</gene>
<accession>A0A1E3QA48</accession>
<dbReference type="AlphaFoldDB" id="A0A1E3QA48"/>
<sequence>MSSKAATPPRLFATNTAVIRLYRKLLKETCYFFDDHARNFLRGRIRHKFSKYRNETDPAFIEHLYRRGKADLRRLRRANAGEMGNIMLVLMMAWGKSGEIMDAKINNIISQWQTDQFPIDPMKLSASLSPIIFNNEQLDMIFSAYPDFYPPLGSRDLVPEDSVYHEILSTDKDISRTLFKEGAEKTLRDAFADSRYIDFGHSKAVLHKGVTYPPYSDLPIRRIRYSGPFRALILFNGQQPTPQFPTPRLQYAAEQPELSVRRINNIEKRHFQRLLKKVKKNMAVDEYVIKSALQKITPLDRLSTSSEGKYKGMRFAYPGLQKFQKHFAYRKKDKLCSQYSVNGHKYGRLASRRPRYIRRRYESLVKNSPVLQKDNKRNWKAVTFRLPKREPPLVEEWML</sequence>
<dbReference type="EMBL" id="KV454292">
    <property type="protein sequence ID" value="ODQ74448.1"/>
    <property type="molecule type" value="Genomic_DNA"/>
</dbReference>
<evidence type="ECO:0000259" key="1">
    <source>
        <dbReference type="Pfam" id="PF20263"/>
    </source>
</evidence>
<keyword evidence="3" id="KW-1185">Reference proteome</keyword>
<evidence type="ECO:0000313" key="2">
    <source>
        <dbReference type="EMBL" id="ODQ74448.1"/>
    </source>
</evidence>
<dbReference type="Proteomes" id="UP000094385">
    <property type="component" value="Unassembled WGS sequence"/>
</dbReference>
<protein>
    <recommendedName>
        <fullName evidence="1">LYR motif-containing protein Cup1-like N-terminal domain-containing protein</fullName>
    </recommendedName>
</protein>
<name>A0A1E3QA48_LIPST</name>
<dbReference type="CDD" id="cd20273">
    <property type="entry name" value="Complex1_LYR_unchar"/>
    <property type="match status" value="1"/>
</dbReference>
<dbReference type="Pfam" id="PF20263">
    <property type="entry name" value="LYRM2-like"/>
    <property type="match status" value="1"/>
</dbReference>
<dbReference type="InterPro" id="IPR046896">
    <property type="entry name" value="Cup1-like_N"/>
</dbReference>
<dbReference type="OrthoDB" id="5521299at2759"/>
<feature type="domain" description="LYR motif-containing protein Cup1-like N-terminal" evidence="1">
    <location>
        <begin position="21"/>
        <end position="100"/>
    </location>
</feature>
<proteinExistence type="predicted"/>
<evidence type="ECO:0000313" key="3">
    <source>
        <dbReference type="Proteomes" id="UP000094385"/>
    </source>
</evidence>